<dbReference type="Proteomes" id="UP000371041">
    <property type="component" value="Chromosome"/>
</dbReference>
<dbReference type="PRINTS" id="PR00455">
    <property type="entry name" value="HTHTETR"/>
</dbReference>
<reference evidence="8" key="1">
    <citation type="submission" date="2019-11" db="EMBL/GenBank/DDBJ databases">
        <title>The complete genome sequence of Saccharopolyspora sp. E2A.</title>
        <authorList>
            <person name="Zhang G."/>
        </authorList>
    </citation>
    <scope>NUCLEOTIDE SEQUENCE [LARGE SCALE GENOMIC DNA]</scope>
    <source>
        <strain evidence="8">E2A</strain>
    </source>
</reference>
<dbReference type="PANTHER" id="PTHR47506">
    <property type="entry name" value="TRANSCRIPTIONAL REGULATORY PROTEIN"/>
    <property type="match status" value="1"/>
</dbReference>
<dbReference type="InterPro" id="IPR009057">
    <property type="entry name" value="Homeodomain-like_sf"/>
</dbReference>
<evidence type="ECO:0000259" key="6">
    <source>
        <dbReference type="PROSITE" id="PS50977"/>
    </source>
</evidence>
<keyword evidence="4" id="KW-0804">Transcription</keyword>
<accession>A0A5Q3QJN0</accession>
<keyword evidence="3 5" id="KW-0238">DNA-binding</keyword>
<keyword evidence="2" id="KW-0805">Transcription regulation</keyword>
<feature type="DNA-binding region" description="H-T-H motif" evidence="5">
    <location>
        <begin position="34"/>
        <end position="53"/>
    </location>
</feature>
<evidence type="ECO:0000256" key="2">
    <source>
        <dbReference type="ARBA" id="ARBA00023015"/>
    </source>
</evidence>
<dbReference type="EMBL" id="CP045929">
    <property type="protein sequence ID" value="QGK71735.1"/>
    <property type="molecule type" value="Genomic_DNA"/>
</dbReference>
<dbReference type="InterPro" id="IPR039538">
    <property type="entry name" value="BetI_C"/>
</dbReference>
<feature type="domain" description="HTH tetR-type" evidence="6">
    <location>
        <begin position="11"/>
        <end position="71"/>
    </location>
</feature>
<dbReference type="KEGG" id="sace:GIY23_21440"/>
<organism evidence="7 8">
    <name type="scientific">Allosaccharopolyspora coralli</name>
    <dbReference type="NCBI Taxonomy" id="2665642"/>
    <lineage>
        <taxon>Bacteria</taxon>
        <taxon>Bacillati</taxon>
        <taxon>Actinomycetota</taxon>
        <taxon>Actinomycetes</taxon>
        <taxon>Pseudonocardiales</taxon>
        <taxon>Pseudonocardiaceae</taxon>
        <taxon>Allosaccharopolyspora</taxon>
    </lineage>
</organism>
<sequence length="201" mass="22275">MARSVDPELATARREAITSAAADLFARRGFEKTTAAEIARAAGMSSGSVFYYFKDKRAVFRSVFERDVPESRELVERCLAETDPLAAILTMVDAIAAEALHPHAWKILVELLRQVDQDPELAQVVSENASILYCGFEELIERGIRSGSFDTELDPRDAAAWIQKILDGAFLTADPVTDPRPMLRRIVTRFLVPPTHQGGTQ</sequence>
<protein>
    <submittedName>
        <fullName evidence="7">TetR family transcriptional regulator</fullName>
    </submittedName>
</protein>
<evidence type="ECO:0000313" key="8">
    <source>
        <dbReference type="Proteomes" id="UP000371041"/>
    </source>
</evidence>
<gene>
    <name evidence="7" type="ORF">GIY23_21440</name>
</gene>
<evidence type="ECO:0000256" key="4">
    <source>
        <dbReference type="ARBA" id="ARBA00023163"/>
    </source>
</evidence>
<dbReference type="PANTHER" id="PTHR47506:SF1">
    <property type="entry name" value="HTH-TYPE TRANSCRIPTIONAL REGULATOR YJDC"/>
    <property type="match status" value="1"/>
</dbReference>
<name>A0A5Q3QJN0_9PSEU</name>
<evidence type="ECO:0000256" key="1">
    <source>
        <dbReference type="ARBA" id="ARBA00022491"/>
    </source>
</evidence>
<evidence type="ECO:0000313" key="7">
    <source>
        <dbReference type="EMBL" id="QGK71735.1"/>
    </source>
</evidence>
<dbReference type="InterPro" id="IPR036271">
    <property type="entry name" value="Tet_transcr_reg_TetR-rel_C_sf"/>
</dbReference>
<dbReference type="AlphaFoldDB" id="A0A5Q3QJN0"/>
<proteinExistence type="predicted"/>
<dbReference type="PROSITE" id="PS50977">
    <property type="entry name" value="HTH_TETR_2"/>
    <property type="match status" value="1"/>
</dbReference>
<dbReference type="Pfam" id="PF00440">
    <property type="entry name" value="TetR_N"/>
    <property type="match status" value="1"/>
</dbReference>
<dbReference type="Gene3D" id="1.10.357.10">
    <property type="entry name" value="Tetracycline Repressor, domain 2"/>
    <property type="match status" value="1"/>
</dbReference>
<keyword evidence="8" id="KW-1185">Reference proteome</keyword>
<dbReference type="SUPFAM" id="SSF48498">
    <property type="entry name" value="Tetracyclin repressor-like, C-terminal domain"/>
    <property type="match status" value="1"/>
</dbReference>
<dbReference type="Pfam" id="PF13977">
    <property type="entry name" value="TetR_C_6"/>
    <property type="match status" value="1"/>
</dbReference>
<dbReference type="RefSeq" id="WP_154078303.1">
    <property type="nucleotide sequence ID" value="NZ_CP045929.1"/>
</dbReference>
<dbReference type="InterPro" id="IPR001647">
    <property type="entry name" value="HTH_TetR"/>
</dbReference>
<evidence type="ECO:0000256" key="5">
    <source>
        <dbReference type="PROSITE-ProRule" id="PRU00335"/>
    </source>
</evidence>
<evidence type="ECO:0000256" key="3">
    <source>
        <dbReference type="ARBA" id="ARBA00023125"/>
    </source>
</evidence>
<dbReference type="GO" id="GO:0003677">
    <property type="term" value="F:DNA binding"/>
    <property type="evidence" value="ECO:0007669"/>
    <property type="project" value="UniProtKB-UniRule"/>
</dbReference>
<dbReference type="SUPFAM" id="SSF46689">
    <property type="entry name" value="Homeodomain-like"/>
    <property type="match status" value="1"/>
</dbReference>
<keyword evidence="1" id="KW-0678">Repressor</keyword>